<sequence>MTPSAQGGAAAIDDVTVEEKLLQDGEIIVLSIKPSGWFVLQISSPVWVLAVLVAAAVAGAQSLGVMSVGHRLTYLLLAAVATLRLVVACVQWVGIRYVLTNHRLLRLRTLATTTIYELPLKIVHEAAASASAPQRLLGVGDVVFLDERSRPFEGVWVCVAGPADVAETVNQTLRQYRL</sequence>
<evidence type="ECO:0008006" key="3">
    <source>
        <dbReference type="Google" id="ProtNLM"/>
    </source>
</evidence>
<dbReference type="AlphaFoldDB" id="A0A0F9V668"/>
<feature type="transmembrane region" description="Helical" evidence="1">
    <location>
        <begin position="72"/>
        <end position="99"/>
    </location>
</feature>
<keyword evidence="1" id="KW-1133">Transmembrane helix</keyword>
<protein>
    <recommendedName>
        <fullName evidence="3">DUF304 domain-containing protein</fullName>
    </recommendedName>
</protein>
<gene>
    <name evidence="2" type="ORF">LCGC14_0125200</name>
</gene>
<keyword evidence="1" id="KW-0812">Transmembrane</keyword>
<dbReference type="EMBL" id="LAZR01000039">
    <property type="protein sequence ID" value="KKO00746.1"/>
    <property type="molecule type" value="Genomic_DNA"/>
</dbReference>
<evidence type="ECO:0000313" key="2">
    <source>
        <dbReference type="EMBL" id="KKO00746.1"/>
    </source>
</evidence>
<comment type="caution">
    <text evidence="2">The sequence shown here is derived from an EMBL/GenBank/DDBJ whole genome shotgun (WGS) entry which is preliminary data.</text>
</comment>
<reference evidence="2" key="1">
    <citation type="journal article" date="2015" name="Nature">
        <title>Complex archaea that bridge the gap between prokaryotes and eukaryotes.</title>
        <authorList>
            <person name="Spang A."/>
            <person name="Saw J.H."/>
            <person name="Jorgensen S.L."/>
            <person name="Zaremba-Niedzwiedzka K."/>
            <person name="Martijn J."/>
            <person name="Lind A.E."/>
            <person name="van Eijk R."/>
            <person name="Schleper C."/>
            <person name="Guy L."/>
            <person name="Ettema T.J."/>
        </authorList>
    </citation>
    <scope>NUCLEOTIDE SEQUENCE</scope>
</reference>
<keyword evidence="1" id="KW-0472">Membrane</keyword>
<feature type="transmembrane region" description="Helical" evidence="1">
    <location>
        <begin position="37"/>
        <end position="60"/>
    </location>
</feature>
<organism evidence="2">
    <name type="scientific">marine sediment metagenome</name>
    <dbReference type="NCBI Taxonomy" id="412755"/>
    <lineage>
        <taxon>unclassified sequences</taxon>
        <taxon>metagenomes</taxon>
        <taxon>ecological metagenomes</taxon>
    </lineage>
</organism>
<name>A0A0F9V668_9ZZZZ</name>
<evidence type="ECO:0000256" key="1">
    <source>
        <dbReference type="SAM" id="Phobius"/>
    </source>
</evidence>
<proteinExistence type="predicted"/>
<accession>A0A0F9V668</accession>